<accession>A0A7U7J297</accession>
<dbReference type="Pfam" id="PF02585">
    <property type="entry name" value="PIG-L"/>
    <property type="match status" value="1"/>
</dbReference>
<comment type="caution">
    <text evidence="6">The sequence shown here is derived from an EMBL/GenBank/DDBJ whole genome shotgun (WGS) entry which is preliminary data.</text>
</comment>
<dbReference type="InterPro" id="IPR029044">
    <property type="entry name" value="Nucleotide-diphossugar_trans"/>
</dbReference>
<proteinExistence type="inferred from homology"/>
<organism evidence="6 7">
    <name type="scientific">Candidatus Contendobacter odensis Run_B_J11</name>
    <dbReference type="NCBI Taxonomy" id="1400861"/>
    <lineage>
        <taxon>Bacteria</taxon>
        <taxon>Pseudomonadati</taxon>
        <taxon>Pseudomonadota</taxon>
        <taxon>Gammaproteobacteria</taxon>
        <taxon>Candidatus Competibacteraceae</taxon>
        <taxon>Candidatus Contendibacter</taxon>
    </lineage>
</organism>
<evidence type="ECO:0000256" key="1">
    <source>
        <dbReference type="ARBA" id="ARBA00006739"/>
    </source>
</evidence>
<dbReference type="Proteomes" id="UP000019184">
    <property type="component" value="Unassembled WGS sequence"/>
</dbReference>
<feature type="domain" description="Glycosyltransferase 2-like" evidence="5">
    <location>
        <begin position="663"/>
        <end position="822"/>
    </location>
</feature>
<dbReference type="GO" id="GO:0016757">
    <property type="term" value="F:glycosyltransferase activity"/>
    <property type="evidence" value="ECO:0007669"/>
    <property type="project" value="UniProtKB-KW"/>
</dbReference>
<gene>
    <name evidence="6" type="ORF">BN874_140008</name>
</gene>
<evidence type="ECO:0000313" key="7">
    <source>
        <dbReference type="Proteomes" id="UP000019184"/>
    </source>
</evidence>
<feature type="domain" description="Glycosyltransferase 2-like" evidence="5">
    <location>
        <begin position="266"/>
        <end position="372"/>
    </location>
</feature>
<name>A0A7U7J297_9GAMM</name>
<reference evidence="6 7" key="1">
    <citation type="journal article" date="2014" name="ISME J.">
        <title>Candidatus Competibacter-lineage genomes retrieved from metagenomes reveal functional metabolic diversity.</title>
        <authorList>
            <person name="McIlroy S.J."/>
            <person name="Albertsen M."/>
            <person name="Andresen E.K."/>
            <person name="Saunders A.M."/>
            <person name="Kristiansen R."/>
            <person name="Stokholm-Bjerregaard M."/>
            <person name="Nielsen K.L."/>
            <person name="Nielsen P.H."/>
        </authorList>
    </citation>
    <scope>NUCLEOTIDE SEQUENCE [LARGE SCALE GENOMIC DNA]</scope>
    <source>
        <strain evidence="6 7">Run_B_J11</strain>
    </source>
</reference>
<evidence type="ECO:0000259" key="5">
    <source>
        <dbReference type="Pfam" id="PF00535"/>
    </source>
</evidence>
<dbReference type="EMBL" id="CBTK010000046">
    <property type="protein sequence ID" value="CDH43915.1"/>
    <property type="molecule type" value="Genomic_DNA"/>
</dbReference>
<keyword evidence="3" id="KW-0808">Transferase</keyword>
<dbReference type="AlphaFoldDB" id="A0A7U7J297"/>
<dbReference type="Gene3D" id="1.10.287.1490">
    <property type="match status" value="1"/>
</dbReference>
<dbReference type="PANTHER" id="PTHR43179:SF12">
    <property type="entry name" value="GALACTOFURANOSYLTRANSFERASE GLFT2"/>
    <property type="match status" value="1"/>
</dbReference>
<evidence type="ECO:0000256" key="4">
    <source>
        <dbReference type="SAM" id="Coils"/>
    </source>
</evidence>
<dbReference type="Gene3D" id="3.40.50.10320">
    <property type="entry name" value="LmbE-like"/>
    <property type="match status" value="1"/>
</dbReference>
<evidence type="ECO:0000256" key="3">
    <source>
        <dbReference type="ARBA" id="ARBA00022679"/>
    </source>
</evidence>
<dbReference type="RefSeq" id="WP_051497387.1">
    <property type="nucleotide sequence ID" value="NZ_CBTK010000046.1"/>
</dbReference>
<dbReference type="InterPro" id="IPR024078">
    <property type="entry name" value="LmbE-like_dom_sf"/>
</dbReference>
<dbReference type="PANTHER" id="PTHR43179">
    <property type="entry name" value="RHAMNOSYLTRANSFERASE WBBL"/>
    <property type="match status" value="1"/>
</dbReference>
<evidence type="ECO:0000313" key="6">
    <source>
        <dbReference type="EMBL" id="CDH43915.1"/>
    </source>
</evidence>
<feature type="domain" description="Glycosyltransferase 2-like" evidence="5">
    <location>
        <begin position="903"/>
        <end position="1020"/>
    </location>
</feature>
<keyword evidence="4" id="KW-0175">Coiled coil</keyword>
<dbReference type="SUPFAM" id="SSF53448">
    <property type="entry name" value="Nucleotide-diphospho-sugar transferases"/>
    <property type="match status" value="3"/>
</dbReference>
<evidence type="ECO:0000256" key="2">
    <source>
        <dbReference type="ARBA" id="ARBA00022676"/>
    </source>
</evidence>
<protein>
    <recommendedName>
        <fullName evidence="5">Glycosyltransferase 2-like domain-containing protein</fullName>
    </recommendedName>
</protein>
<feature type="coiled-coil region" evidence="4">
    <location>
        <begin position="490"/>
        <end position="566"/>
    </location>
</feature>
<comment type="similarity">
    <text evidence="1">Belongs to the glycosyltransferase 2 family.</text>
</comment>
<dbReference type="SUPFAM" id="SSF102588">
    <property type="entry name" value="LmbE-like"/>
    <property type="match status" value="1"/>
</dbReference>
<dbReference type="Gene3D" id="3.90.550.10">
    <property type="entry name" value="Spore Coat Polysaccharide Biosynthesis Protein SpsA, Chain A"/>
    <property type="match status" value="3"/>
</dbReference>
<dbReference type="InterPro" id="IPR003737">
    <property type="entry name" value="GlcNAc_PI_deacetylase-related"/>
</dbReference>
<dbReference type="Pfam" id="PF00535">
    <property type="entry name" value="Glycos_transf_2"/>
    <property type="match status" value="3"/>
</dbReference>
<sequence length="1186" mass="135129">MSSENSLIPYHAVQVLGEGPVLVLAPHPDDEVLGCAGAILRHIAAGDRVTVVILTDGGGFHPDGPEREAYVAQRRQESRAAAAILGYGEPQFWECRDRELVYGEPLVRRLCETVVATDARWLYAPSLYELHPDHRNLALAALEVIRRLGGERALAFYEIGAPLPPNRLLDISDLLERKRQAIACFTSQLAIQAYDRHIEALNRYRTYTLSREVGAAEAYWVIKGSEATRKFQTLYATVADWWRVAKVPEAVPTGPLVSVIVRSTGRPELATALASLAMQTYQRIEIVVVDARSAGPLQLDTAHCRFPLRVGQSDHALGRSAAANLGLDLAQGDALIFLDDDDWFEPDHIAGLVEQLGLESATIAAYAGVRCVRPSSSHDWETIQVYNDPFDEVRLRCENFIPIHALLFRRQALQGTLPCRFDEQFDLYEDWDFWLQLRERGGFRHRDAVSACYRIHEGGGLGVAADEQRALAAFQAIVTKWRSRWTHRELMDLIARARHLERLLKGTEEQRAEAARTVDELTRTVSHSETQLEAQRTELEAQRAELEAQRTELEAQRAAITRLDREWRDRYEWVITSRSWWLTAPLRDSARWLREQRNRLAVLLARWAWQAGVAVYRGPGGQLLSRLPFGWKQAARRWLRRGVVKVPEGMASARRVEEPLRVSIIVPIYNHAEYLERCLHSALAQSYPEIEVIAVDDASSDPRVQHILDRLAGHPRLRVFANPVNLGISRTQNRALIESHGDIIGFLDCDDFLTPDAVTACLRHWHDGIVYAHSARINVNERDEEVSRISFEHLPRQNYFTENLERMYATHFKLISREAFARVGLFDPRFDAAQDYDLLMRIAFHYPSSAFVHIPEFVYYHRFHQRQATSLQMDRQQEATTTIQNEARLRQAIGAGQFDHFLSIIMLSFGKQRQTLAALESLRATVRVPHEIILFDNGSEAETVAFLRERIDGQFATVRAIYHPTNLGPSAGRREALKHARGDWFLVFDNDEIAEPGWLEELLVRASSVPDAGAVCCKVVFPNRRLQFSGGFIRHLDAELIELGLYDRERDATDLATVAFRECDWCPIGATLFTVNPGPFLHEGYPNAFEDAGVSMALRRQGLRLLNSPASWVWHQHFLFQEEVDMKDRYLRSRYDPQQMLTSIATFYAETGMIIQDEYVWRENGLFALSREKLKQLLARQRAVMG</sequence>
<keyword evidence="2" id="KW-0328">Glycosyltransferase</keyword>
<keyword evidence="7" id="KW-1185">Reference proteome</keyword>
<dbReference type="InterPro" id="IPR001173">
    <property type="entry name" value="Glyco_trans_2-like"/>
</dbReference>